<dbReference type="GO" id="GO:0005096">
    <property type="term" value="F:GTPase activator activity"/>
    <property type="evidence" value="ECO:0007669"/>
    <property type="project" value="InterPro"/>
</dbReference>
<dbReference type="AlphaFoldDB" id="A0AAV9I495"/>
<dbReference type="GO" id="GO:0048487">
    <property type="term" value="F:beta-tubulin binding"/>
    <property type="evidence" value="ECO:0007669"/>
    <property type="project" value="InterPro"/>
</dbReference>
<dbReference type="GO" id="GO:0007021">
    <property type="term" value="P:tubulin complex assembly"/>
    <property type="evidence" value="ECO:0007669"/>
    <property type="project" value="InterPro"/>
</dbReference>
<dbReference type="Pfam" id="PF25767">
    <property type="entry name" value="ARM_TBCD_2nd"/>
    <property type="match status" value="1"/>
</dbReference>
<evidence type="ECO:0000313" key="4">
    <source>
        <dbReference type="EMBL" id="KAK4523142.1"/>
    </source>
</evidence>
<dbReference type="GO" id="GO:0007023">
    <property type="term" value="P:post-chaperonin tubulin folding pathway"/>
    <property type="evidence" value="ECO:0007669"/>
    <property type="project" value="InterPro"/>
</dbReference>
<dbReference type="PANTHER" id="PTHR12658">
    <property type="entry name" value="BETA-TUBULIN COFACTOR D"/>
    <property type="match status" value="1"/>
</dbReference>
<keyword evidence="5" id="KW-1185">Reference proteome</keyword>
<proteinExistence type="predicted"/>
<accession>A0AAV9I495</accession>
<keyword evidence="1" id="KW-0143">Chaperone</keyword>
<organism evidence="4 5">
    <name type="scientific">Galdieria yellowstonensis</name>
    <dbReference type="NCBI Taxonomy" id="3028027"/>
    <lineage>
        <taxon>Eukaryota</taxon>
        <taxon>Rhodophyta</taxon>
        <taxon>Bangiophyceae</taxon>
        <taxon>Galdieriales</taxon>
        <taxon>Galdieriaceae</taxon>
        <taxon>Galdieria</taxon>
    </lineage>
</organism>
<evidence type="ECO:0000256" key="1">
    <source>
        <dbReference type="ARBA" id="ARBA00023186"/>
    </source>
</evidence>
<evidence type="ECO:0008006" key="6">
    <source>
        <dbReference type="Google" id="ProtNLM"/>
    </source>
</evidence>
<dbReference type="Pfam" id="PF23579">
    <property type="entry name" value="ARM_TBCD"/>
    <property type="match status" value="1"/>
</dbReference>
<dbReference type="Proteomes" id="UP001300502">
    <property type="component" value="Unassembled WGS sequence"/>
</dbReference>
<dbReference type="Pfam" id="PF12612">
    <property type="entry name" value="TFCD_C"/>
    <property type="match status" value="1"/>
</dbReference>
<dbReference type="InterPro" id="IPR058033">
    <property type="entry name" value="ARM_TBCD_2nd"/>
</dbReference>
<feature type="domain" description="Tubulin-folding cofactor D C-terminal" evidence="2">
    <location>
        <begin position="900"/>
        <end position="1077"/>
    </location>
</feature>
<name>A0AAV9I495_9RHOD</name>
<evidence type="ECO:0000313" key="5">
    <source>
        <dbReference type="Proteomes" id="UP001300502"/>
    </source>
</evidence>
<dbReference type="InterPro" id="IPR016024">
    <property type="entry name" value="ARM-type_fold"/>
</dbReference>
<dbReference type="InterPro" id="IPR022577">
    <property type="entry name" value="TBCD_C"/>
</dbReference>
<reference evidence="4 5" key="1">
    <citation type="submission" date="2022-07" db="EMBL/GenBank/DDBJ databases">
        <title>Genome-wide signatures of adaptation to extreme environments.</title>
        <authorList>
            <person name="Cho C.H."/>
            <person name="Yoon H.S."/>
        </authorList>
    </citation>
    <scope>NUCLEOTIDE SEQUENCE [LARGE SCALE GENOMIC DNA]</scope>
    <source>
        <strain evidence="4 5">108.79 E11</strain>
    </source>
</reference>
<dbReference type="InterPro" id="IPR033162">
    <property type="entry name" value="TBCD"/>
</dbReference>
<dbReference type="InterPro" id="IPR011989">
    <property type="entry name" value="ARM-like"/>
</dbReference>
<feature type="domain" description="Tubulin-folding cofactor D ARM repeats" evidence="3">
    <location>
        <begin position="288"/>
        <end position="523"/>
    </location>
</feature>
<protein>
    <recommendedName>
        <fullName evidence="6">Tubulin-specific chaperone D</fullName>
    </recommendedName>
</protein>
<dbReference type="PANTHER" id="PTHR12658:SF0">
    <property type="entry name" value="TUBULIN-SPECIFIC CHAPERONE D"/>
    <property type="match status" value="1"/>
</dbReference>
<dbReference type="SUPFAM" id="SSF48371">
    <property type="entry name" value="ARM repeat"/>
    <property type="match status" value="1"/>
</dbReference>
<sequence length="1180" mass="135500">MQQTLDELLKELSWIDFCNVSWPIEDFAKQRGKKYDELQKWCRACDSFQDFSQLLDRQLSWLITELAFKTKSSLELLRSFLTSCYTSQVRDEDLTYFCSPFIALYHVSKVRGFKCIAKLFPSQVDDFFTLLREWKIFQEIQTLENFPWQVAYVLLLWLSKLSLLPFSMEDFEESVESSDQTASIADIIVFAKKMLSASSKIQYSAAYFLATILTRQDMQNQSRSYLEDFVASAEQGDRIDISETFQIGNLRTIAWMFEFGTKSCFDGMTERLLSTFLKVMNSTTNITIRHLCVKNIQRLALLFLPKKGASWLRRRRFIKIHSELSKEPAESITHESMNEDAVDEETGRILASIMETMLQLLDDKHTVTRYSVAKGIGRICMRLPKSFSDEVLQVLLSHVENGVRKHYGYLWHGACLTLAECARRGIFGDEHLKVIVKFVSEALRYDFARGSVHAGSQVRDAACYVCWAFARSYHSSIPLVFLKELIMNIVCVACTDRELNCRRAAAAALQELVGRTGLVSQGISVITTADYFTLSDLSDSYLKVLPEIAFLDDEWYRQALIDELVQRKIRHWDPAIRQLASSSLAIVIAKDFVNMRDIFETTLQQLVVGIYSEEPDVRHGSLLAVHKLLHSVQELVNLETVMKPYYSELVRFIQEQIDNTSLDFIQIAACQLLACFFEGRFFCEPEFIKKTVDLMRSENKNVQDAAASAFGSSCSFLCWQRENGTLDSAVEQCVVDMVTKMIHSIRWEQNSKMTGFLKALGYVPVYILNQKITQSDETFKEAIVALFLKFGKRPDNFDIPGTLEEDNDQVVELKVTCIESLTHFVTHILKCTNVDSILCDTEMAQVVQFLLGGMDDYTTGSRGDIGSWVRMTSMECFGKLMITMNDHTKYRVEPLLQAGIHRLVRNCFERIDKTRVLAAETLKLLYDNLEPCFIQKFELDVLMDILNNFEPALFLDYGRLFQNGIAMLKRNGAFFLAVLFGFLAAFGGNGSQNKEAQKAMESFLKDEVHETPETITMLLKNLFVILTVDSKTRRNLIPIIRMISLILETTKQVESEAILKELLVCLIQRMKGSKDINLLLAFTEMLVEALVHKSTIGHIVNQRLMFYLIHPFAKVRQFVSDRLQVQLLTYEDYFVELMGEENYQQAIQILEQVEWDKTSPKKLKEHRNRLCTAFGLDLPL</sequence>
<evidence type="ECO:0000259" key="2">
    <source>
        <dbReference type="Pfam" id="PF12612"/>
    </source>
</evidence>
<gene>
    <name evidence="4" type="ORF">GAYE_PCTG36G1033</name>
</gene>
<dbReference type="EMBL" id="JANCYU010000011">
    <property type="protein sequence ID" value="KAK4523142.1"/>
    <property type="molecule type" value="Genomic_DNA"/>
</dbReference>
<comment type="caution">
    <text evidence="4">The sequence shown here is derived from an EMBL/GenBank/DDBJ whole genome shotgun (WGS) entry which is preliminary data.</text>
</comment>
<dbReference type="GO" id="GO:0000226">
    <property type="term" value="P:microtubule cytoskeleton organization"/>
    <property type="evidence" value="ECO:0007669"/>
    <property type="project" value="TreeGrafter"/>
</dbReference>
<dbReference type="Gene3D" id="1.25.10.10">
    <property type="entry name" value="Leucine-rich Repeat Variant"/>
    <property type="match status" value="2"/>
</dbReference>
<evidence type="ECO:0000259" key="3">
    <source>
        <dbReference type="Pfam" id="PF25767"/>
    </source>
</evidence>